<feature type="compositionally biased region" description="Low complexity" evidence="1">
    <location>
        <begin position="390"/>
        <end position="417"/>
    </location>
</feature>
<proteinExistence type="predicted"/>
<evidence type="ECO:0000313" key="2">
    <source>
        <dbReference type="EMBL" id="KAK1772428.1"/>
    </source>
</evidence>
<keyword evidence="3" id="KW-1185">Reference proteome</keyword>
<dbReference type="AlphaFoldDB" id="A0AAJ0CBG9"/>
<feature type="compositionally biased region" description="Pro residues" evidence="1">
    <location>
        <begin position="465"/>
        <end position="487"/>
    </location>
</feature>
<dbReference type="RefSeq" id="XP_060288641.1">
    <property type="nucleotide sequence ID" value="XM_060430409.1"/>
</dbReference>
<protein>
    <submittedName>
        <fullName evidence="2">Uncharacterized protein</fullName>
    </submittedName>
</protein>
<dbReference type="Proteomes" id="UP001244011">
    <property type="component" value="Unassembled WGS sequence"/>
</dbReference>
<evidence type="ECO:0000256" key="1">
    <source>
        <dbReference type="SAM" id="MobiDB-lite"/>
    </source>
</evidence>
<feature type="compositionally biased region" description="Basic and acidic residues" evidence="1">
    <location>
        <begin position="261"/>
        <end position="274"/>
    </location>
</feature>
<name>A0AAJ0CBG9_9PEZI</name>
<comment type="caution">
    <text evidence="2">The sequence shown here is derived from an EMBL/GenBank/DDBJ whole genome shotgun (WGS) entry which is preliminary data.</text>
</comment>
<dbReference type="GeneID" id="85313596"/>
<feature type="region of interest" description="Disordered" evidence="1">
    <location>
        <begin position="317"/>
        <end position="489"/>
    </location>
</feature>
<reference evidence="2" key="1">
    <citation type="submission" date="2023-06" db="EMBL/GenBank/DDBJ databases">
        <title>Genome-scale phylogeny and comparative genomics of the fungal order Sordariales.</title>
        <authorList>
            <consortium name="Lawrence Berkeley National Laboratory"/>
            <person name="Hensen N."/>
            <person name="Bonometti L."/>
            <person name="Westerberg I."/>
            <person name="Brannstrom I.O."/>
            <person name="Guillou S."/>
            <person name="Cros-Aarteil S."/>
            <person name="Calhoun S."/>
            <person name="Haridas S."/>
            <person name="Kuo A."/>
            <person name="Mondo S."/>
            <person name="Pangilinan J."/>
            <person name="Riley R."/>
            <person name="Labutti K."/>
            <person name="Andreopoulos B."/>
            <person name="Lipzen A."/>
            <person name="Chen C."/>
            <person name="Yanf M."/>
            <person name="Daum C."/>
            <person name="Ng V."/>
            <person name="Clum A."/>
            <person name="Steindorff A."/>
            <person name="Ohm R."/>
            <person name="Martin F."/>
            <person name="Silar P."/>
            <person name="Natvig D."/>
            <person name="Lalanne C."/>
            <person name="Gautier V."/>
            <person name="Ament-Velasquez S.L."/>
            <person name="Kruys A."/>
            <person name="Hutchinson M.I."/>
            <person name="Powell A.J."/>
            <person name="Barry K."/>
            <person name="Miller A.N."/>
            <person name="Grigoriev I.V."/>
            <person name="Debuchy R."/>
            <person name="Gladieux P."/>
            <person name="Thoren M.H."/>
            <person name="Johannesson H."/>
        </authorList>
    </citation>
    <scope>NUCLEOTIDE SEQUENCE</scope>
    <source>
        <strain evidence="2">8032-3</strain>
    </source>
</reference>
<feature type="region of interest" description="Disordered" evidence="1">
    <location>
        <begin position="254"/>
        <end position="301"/>
    </location>
</feature>
<organism evidence="2 3">
    <name type="scientific">Phialemonium atrogriseum</name>
    <dbReference type="NCBI Taxonomy" id="1093897"/>
    <lineage>
        <taxon>Eukaryota</taxon>
        <taxon>Fungi</taxon>
        <taxon>Dikarya</taxon>
        <taxon>Ascomycota</taxon>
        <taxon>Pezizomycotina</taxon>
        <taxon>Sordariomycetes</taxon>
        <taxon>Sordariomycetidae</taxon>
        <taxon>Cephalothecales</taxon>
        <taxon>Cephalothecaceae</taxon>
        <taxon>Phialemonium</taxon>
    </lineage>
</organism>
<feature type="compositionally biased region" description="Polar residues" evidence="1">
    <location>
        <begin position="280"/>
        <end position="296"/>
    </location>
</feature>
<feature type="compositionally biased region" description="Low complexity" evidence="1">
    <location>
        <begin position="317"/>
        <end position="328"/>
    </location>
</feature>
<dbReference type="EMBL" id="MU838997">
    <property type="protein sequence ID" value="KAK1772428.1"/>
    <property type="molecule type" value="Genomic_DNA"/>
</dbReference>
<accession>A0AAJ0CBG9</accession>
<feature type="compositionally biased region" description="Basic residues" evidence="1">
    <location>
        <begin position="372"/>
        <end position="389"/>
    </location>
</feature>
<sequence length="589" mass="61813">MERVEETSNCGYSFNKTEANENGGWAKGDPGDHHSDPPRCLQNCREQFLEQVSHDYIEDFAKACAPLTKDGPNQGLWPLYWCDSTFCGVYIDRNGPLGQDPNVDLVINQCQSVGYYSIIDPGPPAPNYSCSTYPKPPYGATGKHSKLHGSTQTTISASISKTSTPASISASTPEFTPGFTPAVSILATQSGMPTAPSGAEQTLPFSSVAPPVPTAAPNADLSTGAKAAIATCSGLGLLALISLTLFLLRWRNRGKAARPPGVKDRIRLWRDDPRQPPGSSPQRLISPAQSTTSMRSALTPPLRLRDRKFLLPAILLRPAGGNNNNSNRPPSPPLTPLTPVNSYPGGGVFPSSPICSPTTNRLVPRREPAPRTNHHHHHQQAARSSHSRSRGSLSGGSIAPSTKSATSISATAQSSSSLRNETLPGTSSLSLCQSQSQQQQQQPTRPPRPHETPLEIPDLVTPTTRPGPPPTKALPPPPPPPLLPPPVVVSGPAAAARQAATTVGFGAVGRGPSWGSWEGGAGGAGEMAAAQGIGIAISPPEGGVYSPRETWGTGGEFGSVSSVGEGFEDGSSRVSVLREEVLERLGAAY</sequence>
<evidence type="ECO:0000313" key="3">
    <source>
        <dbReference type="Proteomes" id="UP001244011"/>
    </source>
</evidence>
<feature type="compositionally biased region" description="Low complexity" evidence="1">
    <location>
        <begin position="427"/>
        <end position="442"/>
    </location>
</feature>
<gene>
    <name evidence="2" type="ORF">QBC33DRAFT_564905</name>
</gene>